<dbReference type="AlphaFoldDB" id="A0AAF0DWB5"/>
<dbReference type="EMBL" id="CP119934">
    <property type="protein sequence ID" value="WFD01703.1"/>
    <property type="molecule type" value="Genomic_DNA"/>
</dbReference>
<dbReference type="FunFam" id="1.10.287.110:FF:000107">
    <property type="entry name" value="Related to DJP1-DnaJ-like protein"/>
    <property type="match status" value="1"/>
</dbReference>
<evidence type="ECO:0000313" key="3">
    <source>
        <dbReference type="EMBL" id="WFD01703.1"/>
    </source>
</evidence>
<dbReference type="PANTHER" id="PTHR45006">
    <property type="entry name" value="DNAJ-LIKE PROTEIN 1"/>
    <property type="match status" value="1"/>
</dbReference>
<protein>
    <recommendedName>
        <fullName evidence="2">J domain-containing protein</fullName>
    </recommendedName>
</protein>
<feature type="domain" description="J" evidence="2">
    <location>
        <begin position="24"/>
        <end position="85"/>
    </location>
</feature>
<dbReference type="GO" id="GO:0005829">
    <property type="term" value="C:cytosol"/>
    <property type="evidence" value="ECO:0007669"/>
    <property type="project" value="TreeGrafter"/>
</dbReference>
<name>A0AAF0DWB5_9BASI</name>
<dbReference type="PANTHER" id="PTHR45006:SF1">
    <property type="entry name" value="DNAJ-LIKE PROTEIN 1"/>
    <property type="match status" value="1"/>
</dbReference>
<dbReference type="CDD" id="cd06257">
    <property type="entry name" value="DnaJ"/>
    <property type="match status" value="1"/>
</dbReference>
<organism evidence="3 4">
    <name type="scientific">Malassezia obtusa</name>
    <dbReference type="NCBI Taxonomy" id="76774"/>
    <lineage>
        <taxon>Eukaryota</taxon>
        <taxon>Fungi</taxon>
        <taxon>Dikarya</taxon>
        <taxon>Basidiomycota</taxon>
        <taxon>Ustilaginomycotina</taxon>
        <taxon>Malasseziomycetes</taxon>
        <taxon>Malasseziales</taxon>
        <taxon>Malasseziaceae</taxon>
        <taxon>Malassezia</taxon>
    </lineage>
</organism>
<dbReference type="SUPFAM" id="SSF46565">
    <property type="entry name" value="Chaperone J-domain"/>
    <property type="match status" value="1"/>
</dbReference>
<dbReference type="Gene3D" id="1.10.287.110">
    <property type="entry name" value="DnaJ domain"/>
    <property type="match status" value="1"/>
</dbReference>
<reference evidence="3" key="1">
    <citation type="submission" date="2023-03" db="EMBL/GenBank/DDBJ databases">
        <title>Mating type loci evolution in Malassezia.</title>
        <authorList>
            <person name="Coelho M.A."/>
        </authorList>
    </citation>
    <scope>NUCLEOTIDE SEQUENCE</scope>
    <source>
        <strain evidence="3">CBS 7876</strain>
    </source>
</reference>
<evidence type="ECO:0000259" key="2">
    <source>
        <dbReference type="PROSITE" id="PS50076"/>
    </source>
</evidence>
<dbReference type="SMART" id="SM00271">
    <property type="entry name" value="DnaJ"/>
    <property type="match status" value="1"/>
</dbReference>
<dbReference type="Proteomes" id="UP001214603">
    <property type="component" value="Chromosome 1"/>
</dbReference>
<accession>A0AAF0DWB5</accession>
<dbReference type="InterPro" id="IPR036869">
    <property type="entry name" value="J_dom_sf"/>
</dbReference>
<feature type="region of interest" description="Disordered" evidence="1">
    <location>
        <begin position="422"/>
        <end position="451"/>
    </location>
</feature>
<evidence type="ECO:0000313" key="4">
    <source>
        <dbReference type="Proteomes" id="UP001214603"/>
    </source>
</evidence>
<dbReference type="GO" id="GO:0016558">
    <property type="term" value="P:protein import into peroxisome matrix"/>
    <property type="evidence" value="ECO:0007669"/>
    <property type="project" value="TreeGrafter"/>
</dbReference>
<dbReference type="InterPro" id="IPR001623">
    <property type="entry name" value="DnaJ_domain"/>
</dbReference>
<dbReference type="PRINTS" id="PR00625">
    <property type="entry name" value="JDOMAIN"/>
</dbReference>
<sequence length="451" mass="51482">MSEEATSTQAANISRDGEKIADMEYYDLLGVRGDATELDLKKAYRKAAIKNHPDKGGDEETFKMIGEAYRVLSDSNARADYDRYGKKKPTDEVGLKEATEMFGNLFGGERFNDLIGELSLIRDFSKASEIMMSDEEREELERQMREHNKPTDTIHGEEAKDDKDAREAKDTADAAVEAAKDKEKEKEKEKGKAKMTPEQREKLEAFEKEKAEKEKKRIEDLTQKLKDRIRPFVEAKNPGDPDDSATLQFTKNMKEEAEDLKLESFGVELLHTIGSVYLSKSNTWLKTKRGNFLGMPGFWSRMKERGGTLKEMWGVMGSAINVQTSMDELARAQDKGDISEEEIQRLEQDMQGKMLLATWRGTRWEVTGVLRQVVDNVLNEKGVSDKVLFQRARGIAFLGAIYKQVEPDESDDERRELERLVAQASEKKKKKKDRESRFSFRPRSASRKASS</sequence>
<dbReference type="InterPro" id="IPR052814">
    <property type="entry name" value="Peroxisomal_DnaJ"/>
</dbReference>
<dbReference type="Pfam" id="PF14308">
    <property type="entry name" value="DnaJ-X"/>
    <property type="match status" value="1"/>
</dbReference>
<gene>
    <name evidence="3" type="ORF">MOBT1_000379</name>
</gene>
<dbReference type="Pfam" id="PF00226">
    <property type="entry name" value="DnaJ"/>
    <property type="match status" value="1"/>
</dbReference>
<dbReference type="PROSITE" id="PS50076">
    <property type="entry name" value="DNAJ_2"/>
    <property type="match status" value="1"/>
</dbReference>
<feature type="compositionally biased region" description="Basic and acidic residues" evidence="1">
    <location>
        <begin position="139"/>
        <end position="210"/>
    </location>
</feature>
<dbReference type="InterPro" id="IPR026894">
    <property type="entry name" value="DnaJ_X"/>
</dbReference>
<keyword evidence="4" id="KW-1185">Reference proteome</keyword>
<feature type="region of interest" description="Disordered" evidence="1">
    <location>
        <begin position="134"/>
        <end position="210"/>
    </location>
</feature>
<evidence type="ECO:0000256" key="1">
    <source>
        <dbReference type="SAM" id="MobiDB-lite"/>
    </source>
</evidence>
<proteinExistence type="predicted"/>